<proteinExistence type="inferred from homology"/>
<dbReference type="PANTHER" id="PTHR21225:SF12">
    <property type="entry name" value="PHOSPHO-2-DEHYDRO-3-DEOXYHEPTONATE ALDOLASE, TYROSINE-INHIBITED"/>
    <property type="match status" value="1"/>
</dbReference>
<dbReference type="SUPFAM" id="SSF51569">
    <property type="entry name" value="Aldolase"/>
    <property type="match status" value="2"/>
</dbReference>
<reference evidence="13 14" key="1">
    <citation type="journal article" date="2024" name="Science">
        <title>Giant polyketide synthase enzymes in the biosynthesis of giant marine polyether toxins.</title>
        <authorList>
            <person name="Fallon T.R."/>
            <person name="Shende V.V."/>
            <person name="Wierzbicki I.H."/>
            <person name="Pendleton A.L."/>
            <person name="Watervoot N.F."/>
            <person name="Auber R.P."/>
            <person name="Gonzalez D.J."/>
            <person name="Wisecaver J.H."/>
            <person name="Moore B.S."/>
        </authorList>
    </citation>
    <scope>NUCLEOTIDE SEQUENCE [LARGE SCALE GENOMIC DNA]</scope>
    <source>
        <strain evidence="13 14">12B1</strain>
    </source>
</reference>
<evidence type="ECO:0000256" key="1">
    <source>
        <dbReference type="ARBA" id="ARBA00003726"/>
    </source>
</evidence>
<accession>A0AB34J583</accession>
<dbReference type="PANTHER" id="PTHR21225">
    <property type="entry name" value="PHOSPHO-2-DEHYDRO-3-DEOXYHEPTONATE ALDOLASE DAHP SYNTHETASE"/>
    <property type="match status" value="1"/>
</dbReference>
<gene>
    <name evidence="13" type="ORF">AB1Y20_003649</name>
</gene>
<keyword evidence="7" id="KW-0057">Aromatic amino acid biosynthesis</keyword>
<protein>
    <recommendedName>
        <fullName evidence="4">3-deoxy-7-phosphoheptulonate synthase</fullName>
        <ecNumber evidence="4">2.5.1.54</ecNumber>
    </recommendedName>
    <alternativeName>
        <fullName evidence="10">3-deoxy-D-arabino-heptulosonate 7-phosphate synthase</fullName>
    </alternativeName>
    <alternativeName>
        <fullName evidence="9">DAHP synthase</fullName>
    </alternativeName>
    <alternativeName>
        <fullName evidence="8">Phospho-2-keto-3-deoxyheptonate aldolase</fullName>
    </alternativeName>
</protein>
<evidence type="ECO:0000256" key="4">
    <source>
        <dbReference type="ARBA" id="ARBA00012694"/>
    </source>
</evidence>
<evidence type="ECO:0000256" key="7">
    <source>
        <dbReference type="ARBA" id="ARBA00023141"/>
    </source>
</evidence>
<evidence type="ECO:0000259" key="12">
    <source>
        <dbReference type="Pfam" id="PF00793"/>
    </source>
</evidence>
<dbReference type="InterPro" id="IPR013785">
    <property type="entry name" value="Aldolase_TIM"/>
</dbReference>
<sequence length="688" mass="70677">MAGDETANLRVTRLTPLLPPTCVFEELPGSLDIYKTVVDARAALLSTMAGQSERLLCVVTLPPSCNDTSSLLTNAEQLAELSAKVSDDLLLVFQPPAGAYLQGLTTLSSAVPSEGITGAQINAQIKEARELLLHVNRLGLPTALEFGDTITPQFFCDLLAWAAVSAQSATLRELVSGLSMPVGLSAPASSDAWVLKAIELSARAHHFLGVSAEGVCGIVESSGNPDVVAMVTSSQADGKALCAAIERLHRARPATALMAECAAEECAQLLPMLSGRELGGRVIGLRVTLAATADGLAPGSEDTLRMLAAAVHARRKAARPPPAHAAADEAETHNLRVVAVRPLLPPACLQEDLPRLAQHAAVVQKARASLQAALVPASPSDRFIILAGPAAVDDVGAATEYAARLAVLAKDKEVCDDVQLVMSVRLGSTDGGWPGLLMDPSRDGSCHINEGVKLARKLLLTINSLGLPAACEFGDTITPQFFADLVAFASVSAQSATLRELVSGLSMPVGLRSPSAPDGSAEDPATALAAAQAAALPRPFLGVTAHGTAGIVLSTGNPDCSVVMGGGTGSAEQRAAAIVGECGKLRASVIAECGGGMEPSQQAEMAAALLCAVSSGGPAPRGLSLNSYLLTAPPPAGAVAEDGQPVHGMSVTAPCMDWVATEHVIRAAARAARERRQAAAPKKRARSE</sequence>
<dbReference type="GO" id="GO:0005737">
    <property type="term" value="C:cytoplasm"/>
    <property type="evidence" value="ECO:0007669"/>
    <property type="project" value="TreeGrafter"/>
</dbReference>
<evidence type="ECO:0000256" key="6">
    <source>
        <dbReference type="ARBA" id="ARBA00022679"/>
    </source>
</evidence>
<comment type="function">
    <text evidence="1">Stereospecific condensation of phosphoenolpyruvate (PEP) and D-erythrose-4-phosphate (E4P) giving rise to 3-deoxy-D-arabino-heptulosonate-7-phosphate (DAHP).</text>
</comment>
<evidence type="ECO:0000256" key="10">
    <source>
        <dbReference type="ARBA" id="ARBA00032193"/>
    </source>
</evidence>
<feature type="domain" description="DAHP synthetase I/KDSA" evidence="12">
    <location>
        <begin position="46"/>
        <end position="219"/>
    </location>
</feature>
<dbReference type="Proteomes" id="UP001515480">
    <property type="component" value="Unassembled WGS sequence"/>
</dbReference>
<dbReference type="NCBIfam" id="TIGR00034">
    <property type="entry name" value="aroFGH"/>
    <property type="match status" value="1"/>
</dbReference>
<evidence type="ECO:0000313" key="13">
    <source>
        <dbReference type="EMBL" id="KAL1514552.1"/>
    </source>
</evidence>
<comment type="similarity">
    <text evidence="3">Belongs to the class-I DAHP synthase family.</text>
</comment>
<dbReference type="InterPro" id="IPR006218">
    <property type="entry name" value="DAHP1/KDSA"/>
</dbReference>
<keyword evidence="5" id="KW-0028">Amino-acid biosynthesis</keyword>
<dbReference type="Pfam" id="PF00793">
    <property type="entry name" value="DAHP_synth_1"/>
    <property type="match status" value="2"/>
</dbReference>
<evidence type="ECO:0000256" key="9">
    <source>
        <dbReference type="ARBA" id="ARBA00031349"/>
    </source>
</evidence>
<dbReference type="EC" id="2.5.1.54" evidence="4"/>
<dbReference type="InterPro" id="IPR006219">
    <property type="entry name" value="DAHP_synth_1"/>
</dbReference>
<evidence type="ECO:0000256" key="11">
    <source>
        <dbReference type="ARBA" id="ARBA00047508"/>
    </source>
</evidence>
<comment type="caution">
    <text evidence="13">The sequence shown here is derived from an EMBL/GenBank/DDBJ whole genome shotgun (WGS) entry which is preliminary data.</text>
</comment>
<comment type="pathway">
    <text evidence="2">Metabolic intermediate biosynthesis; chorismate biosynthesis; chorismate from D-erythrose 4-phosphate and phosphoenolpyruvate: step 1/7.</text>
</comment>
<feature type="domain" description="DAHP synthetase I/KDSA" evidence="12">
    <location>
        <begin position="381"/>
        <end position="570"/>
    </location>
</feature>
<name>A0AB34J583_PRYPA</name>
<dbReference type="GO" id="GO:0009073">
    <property type="term" value="P:aromatic amino acid family biosynthetic process"/>
    <property type="evidence" value="ECO:0007669"/>
    <property type="project" value="UniProtKB-KW"/>
</dbReference>
<evidence type="ECO:0000313" key="14">
    <source>
        <dbReference type="Proteomes" id="UP001515480"/>
    </source>
</evidence>
<dbReference type="GO" id="GO:0008652">
    <property type="term" value="P:amino acid biosynthetic process"/>
    <property type="evidence" value="ECO:0007669"/>
    <property type="project" value="UniProtKB-KW"/>
</dbReference>
<dbReference type="AlphaFoldDB" id="A0AB34J583"/>
<evidence type="ECO:0000256" key="5">
    <source>
        <dbReference type="ARBA" id="ARBA00022605"/>
    </source>
</evidence>
<comment type="catalytic activity">
    <reaction evidence="11">
        <text>D-erythrose 4-phosphate + phosphoenolpyruvate + H2O = 7-phospho-2-dehydro-3-deoxy-D-arabino-heptonate + phosphate</text>
        <dbReference type="Rhea" id="RHEA:14717"/>
        <dbReference type="ChEBI" id="CHEBI:15377"/>
        <dbReference type="ChEBI" id="CHEBI:16897"/>
        <dbReference type="ChEBI" id="CHEBI:43474"/>
        <dbReference type="ChEBI" id="CHEBI:58394"/>
        <dbReference type="ChEBI" id="CHEBI:58702"/>
        <dbReference type="EC" id="2.5.1.54"/>
    </reaction>
</comment>
<dbReference type="GO" id="GO:0003849">
    <property type="term" value="F:3-deoxy-7-phosphoheptulonate synthase activity"/>
    <property type="evidence" value="ECO:0007669"/>
    <property type="project" value="UniProtKB-EC"/>
</dbReference>
<evidence type="ECO:0000256" key="2">
    <source>
        <dbReference type="ARBA" id="ARBA00004688"/>
    </source>
</evidence>
<organism evidence="13 14">
    <name type="scientific">Prymnesium parvum</name>
    <name type="common">Toxic golden alga</name>
    <dbReference type="NCBI Taxonomy" id="97485"/>
    <lineage>
        <taxon>Eukaryota</taxon>
        <taxon>Haptista</taxon>
        <taxon>Haptophyta</taxon>
        <taxon>Prymnesiophyceae</taxon>
        <taxon>Prymnesiales</taxon>
        <taxon>Prymnesiaceae</taxon>
        <taxon>Prymnesium</taxon>
    </lineage>
</organism>
<evidence type="ECO:0000256" key="8">
    <source>
        <dbReference type="ARBA" id="ARBA00031111"/>
    </source>
</evidence>
<keyword evidence="6" id="KW-0808">Transferase</keyword>
<dbReference type="Gene3D" id="3.20.20.70">
    <property type="entry name" value="Aldolase class I"/>
    <property type="match status" value="2"/>
</dbReference>
<evidence type="ECO:0000256" key="3">
    <source>
        <dbReference type="ARBA" id="ARBA00007985"/>
    </source>
</evidence>
<dbReference type="EMBL" id="JBGBPQ010000012">
    <property type="protein sequence ID" value="KAL1514552.1"/>
    <property type="molecule type" value="Genomic_DNA"/>
</dbReference>
<keyword evidence="14" id="KW-1185">Reference proteome</keyword>